<organism evidence="3 4">
    <name type="scientific">Pseudogymnoascus verrucosus</name>
    <dbReference type="NCBI Taxonomy" id="342668"/>
    <lineage>
        <taxon>Eukaryota</taxon>
        <taxon>Fungi</taxon>
        <taxon>Dikarya</taxon>
        <taxon>Ascomycota</taxon>
        <taxon>Pezizomycotina</taxon>
        <taxon>Leotiomycetes</taxon>
        <taxon>Thelebolales</taxon>
        <taxon>Thelebolaceae</taxon>
        <taxon>Pseudogymnoascus</taxon>
    </lineage>
</organism>
<evidence type="ECO:0000256" key="2">
    <source>
        <dbReference type="SAM" id="SignalP"/>
    </source>
</evidence>
<dbReference type="STRING" id="342668.A0A1B8GE53"/>
<feature type="chain" id="PRO_5008608479" description="Lustrin A" evidence="2">
    <location>
        <begin position="18"/>
        <end position="363"/>
    </location>
</feature>
<dbReference type="EMBL" id="KV460246">
    <property type="protein sequence ID" value="OBT94107.1"/>
    <property type="molecule type" value="Genomic_DNA"/>
</dbReference>
<accession>A0A1B8GE53</accession>
<evidence type="ECO:0000313" key="4">
    <source>
        <dbReference type="Proteomes" id="UP000091956"/>
    </source>
</evidence>
<name>A0A1B8GE53_9PEZI</name>
<dbReference type="GeneID" id="28840369"/>
<feature type="compositionally biased region" description="Low complexity" evidence="1">
    <location>
        <begin position="197"/>
        <end position="213"/>
    </location>
</feature>
<dbReference type="RefSeq" id="XP_018127840.1">
    <property type="nucleotide sequence ID" value="XM_018276420.2"/>
</dbReference>
<evidence type="ECO:0000313" key="3">
    <source>
        <dbReference type="EMBL" id="OBT94107.1"/>
    </source>
</evidence>
<dbReference type="AlphaFoldDB" id="A0A1B8GE53"/>
<keyword evidence="2" id="KW-0732">Signal</keyword>
<gene>
    <name evidence="3" type="ORF">VE01_06983</name>
</gene>
<evidence type="ECO:0008006" key="5">
    <source>
        <dbReference type="Google" id="ProtNLM"/>
    </source>
</evidence>
<keyword evidence="4" id="KW-1185">Reference proteome</keyword>
<reference evidence="4" key="2">
    <citation type="journal article" date="2018" name="Nat. Commun.">
        <title>Extreme sensitivity to ultraviolet light in the fungal pathogen causing white-nose syndrome of bats.</title>
        <authorList>
            <person name="Palmer J.M."/>
            <person name="Drees K.P."/>
            <person name="Foster J.T."/>
            <person name="Lindner D.L."/>
        </authorList>
    </citation>
    <scope>NUCLEOTIDE SEQUENCE [LARGE SCALE GENOMIC DNA]</scope>
    <source>
        <strain evidence="4">UAMH 10579</strain>
    </source>
</reference>
<dbReference type="Proteomes" id="UP000091956">
    <property type="component" value="Unassembled WGS sequence"/>
</dbReference>
<feature type="compositionally biased region" description="Gly residues" evidence="1">
    <location>
        <begin position="184"/>
        <end position="196"/>
    </location>
</feature>
<dbReference type="OrthoDB" id="3923593at2759"/>
<reference evidence="3 4" key="1">
    <citation type="submission" date="2016-03" db="EMBL/GenBank/DDBJ databases">
        <title>Comparative genomics of Pseudogymnoascus destructans, the fungus causing white-nose syndrome of bats.</title>
        <authorList>
            <person name="Palmer J.M."/>
            <person name="Drees K.P."/>
            <person name="Foster J.T."/>
            <person name="Lindner D.L."/>
        </authorList>
    </citation>
    <scope>NUCLEOTIDE SEQUENCE [LARGE SCALE GENOMIC DNA]</scope>
    <source>
        <strain evidence="3 4">UAMH 10579</strain>
    </source>
</reference>
<protein>
    <recommendedName>
        <fullName evidence="5">Lustrin A</fullName>
    </recommendedName>
</protein>
<proteinExistence type="predicted"/>
<feature type="region of interest" description="Disordered" evidence="1">
    <location>
        <begin position="336"/>
        <end position="363"/>
    </location>
</feature>
<evidence type="ECO:0000256" key="1">
    <source>
        <dbReference type="SAM" id="MobiDB-lite"/>
    </source>
</evidence>
<feature type="region of interest" description="Disordered" evidence="1">
    <location>
        <begin position="159"/>
        <end position="238"/>
    </location>
</feature>
<sequence length="363" mass="36157">MQFSTLAVVLFAGLATARSHGHAQRFQHRRAFNESSSAVDLTTLTVQITSTHTVIGCAQNVTDCPARSATAIRTVTEVVDLTTTVCPVASASDISSSVIASASAVQTQGAVVSTEANEPVQTSDSVLTYTLGTGATQSVVTTTIKHTITGYVTKTMTKSGGAKATPVVGGGQANVGGNDKGTNNGSGSGAGNGNGNSGEPTTTVRTTTTATRTIHVKPTASAGSGTGSSNGEGSNAGNGGDCAAPVTVTVALSTVTVTYTPPAATGTTPSVPNAVVPGKDAVKTNVAVATEAAPEAPATTAEPTNGGAAEEPVTIVTIPVIPIPYKNSTETATRHYSHSSGFLKAPRPTGTGSSIQPARTGWF</sequence>
<feature type="signal peptide" evidence="2">
    <location>
        <begin position="1"/>
        <end position="17"/>
    </location>
</feature>
<feature type="compositionally biased region" description="Gly residues" evidence="1">
    <location>
        <begin position="224"/>
        <end position="238"/>
    </location>
</feature>